<sequence>MKPRLPARVLLAAAFAVGGAAAQSPLTEDEARYLGAYVFERQAEVFRRFCAADAESSAELEAGLARFRAGNPGFADALQTPPERAEVAAGVQAFDTRFEAIAVAMHDVLATRTPREQCPDIALRLGSMQFETMMAEATGGITEAVTASVP</sequence>
<dbReference type="AlphaFoldDB" id="A0A7Z0TTT7"/>
<dbReference type="RefSeq" id="WP_180544386.1">
    <property type="nucleotide sequence ID" value="NZ_JACCJZ010000011.1"/>
</dbReference>
<comment type="caution">
    <text evidence="2">The sequence shown here is derived from an EMBL/GenBank/DDBJ whole genome shotgun (WGS) entry which is preliminary data.</text>
</comment>
<evidence type="ECO:0000256" key="1">
    <source>
        <dbReference type="SAM" id="SignalP"/>
    </source>
</evidence>
<name>A0A7Z0TTT7_9GAMM</name>
<reference evidence="2 3" key="1">
    <citation type="submission" date="2020-07" db="EMBL/GenBank/DDBJ databases">
        <title>isolation of Luteimonas sp. SJ-16.</title>
        <authorList>
            <person name="Huang X.-X."/>
            <person name="Xu L."/>
            <person name="Sun J.-Q."/>
        </authorList>
    </citation>
    <scope>NUCLEOTIDE SEQUENCE [LARGE SCALE GENOMIC DNA]</scope>
    <source>
        <strain evidence="2 3">SJ-16</strain>
    </source>
</reference>
<dbReference type="Proteomes" id="UP000589896">
    <property type="component" value="Unassembled WGS sequence"/>
</dbReference>
<keyword evidence="3" id="KW-1185">Reference proteome</keyword>
<dbReference type="EMBL" id="JACCJZ010000011">
    <property type="protein sequence ID" value="NYZ62151.1"/>
    <property type="molecule type" value="Genomic_DNA"/>
</dbReference>
<gene>
    <name evidence="2" type="ORF">H0E82_05145</name>
</gene>
<proteinExistence type="predicted"/>
<feature type="signal peptide" evidence="1">
    <location>
        <begin position="1"/>
        <end position="22"/>
    </location>
</feature>
<accession>A0A7Z0TTT7</accession>
<feature type="chain" id="PRO_5030514120" evidence="1">
    <location>
        <begin position="23"/>
        <end position="150"/>
    </location>
</feature>
<organism evidence="2 3">
    <name type="scientific">Luteimonas deserti</name>
    <dbReference type="NCBI Taxonomy" id="2752306"/>
    <lineage>
        <taxon>Bacteria</taxon>
        <taxon>Pseudomonadati</taxon>
        <taxon>Pseudomonadota</taxon>
        <taxon>Gammaproteobacteria</taxon>
        <taxon>Lysobacterales</taxon>
        <taxon>Lysobacteraceae</taxon>
        <taxon>Luteimonas</taxon>
    </lineage>
</organism>
<evidence type="ECO:0000313" key="3">
    <source>
        <dbReference type="Proteomes" id="UP000589896"/>
    </source>
</evidence>
<keyword evidence="1" id="KW-0732">Signal</keyword>
<evidence type="ECO:0000313" key="2">
    <source>
        <dbReference type="EMBL" id="NYZ62151.1"/>
    </source>
</evidence>
<protein>
    <submittedName>
        <fullName evidence="2">Uncharacterized protein</fullName>
    </submittedName>
</protein>